<sequence>VTRTSLPSVDLRLIHTSDIHLGDPYGHPASIQALQKVVNAVSDQKTDYLLLSGDVFDNQRIGDEVIRHFLNEVSRAEVPTILLPGNHDLMNETSIYSRVIFDHSPENLYVFRDPTGQSISFKHIDFWGKAMKEHSPSFRPVEGMPDASPEKWLVSMAHGHFEEKNTGSGRSSLIFSEDISSLNCDYLALGHWDVHADISQDGVTAIYSGCPMGIGGGSGSVTAVELSLNSGVSYRQLLLN</sequence>
<feature type="domain" description="Calcineurin-like phosphoesterase" evidence="1">
    <location>
        <begin position="11"/>
        <end position="191"/>
    </location>
</feature>
<gene>
    <name evidence="2" type="ORF">METZ01_LOCUS54002</name>
</gene>
<evidence type="ECO:0000313" key="2">
    <source>
        <dbReference type="EMBL" id="SVA01148.1"/>
    </source>
</evidence>
<dbReference type="GO" id="GO:0016787">
    <property type="term" value="F:hydrolase activity"/>
    <property type="evidence" value="ECO:0007669"/>
    <property type="project" value="InterPro"/>
</dbReference>
<dbReference type="EMBL" id="UINC01002874">
    <property type="protein sequence ID" value="SVA01148.1"/>
    <property type="molecule type" value="Genomic_DNA"/>
</dbReference>
<feature type="non-terminal residue" evidence="2">
    <location>
        <position position="1"/>
    </location>
</feature>
<dbReference type="InterPro" id="IPR050535">
    <property type="entry name" value="DNA_Repair-Maintenance_Comp"/>
</dbReference>
<organism evidence="2">
    <name type="scientific">marine metagenome</name>
    <dbReference type="NCBI Taxonomy" id="408172"/>
    <lineage>
        <taxon>unclassified sequences</taxon>
        <taxon>metagenomes</taxon>
        <taxon>ecological metagenomes</taxon>
    </lineage>
</organism>
<dbReference type="InterPro" id="IPR004843">
    <property type="entry name" value="Calcineurin-like_PHP"/>
</dbReference>
<dbReference type="AlphaFoldDB" id="A0A381SCY1"/>
<name>A0A381SCY1_9ZZZZ</name>
<protein>
    <recommendedName>
        <fullName evidence="1">Calcineurin-like phosphoesterase domain-containing protein</fullName>
    </recommendedName>
</protein>
<accession>A0A381SCY1</accession>
<dbReference type="PANTHER" id="PTHR30337:SF7">
    <property type="entry name" value="PHOSPHOESTERASE"/>
    <property type="match status" value="1"/>
</dbReference>
<dbReference type="SUPFAM" id="SSF56300">
    <property type="entry name" value="Metallo-dependent phosphatases"/>
    <property type="match status" value="1"/>
</dbReference>
<dbReference type="Gene3D" id="3.60.21.10">
    <property type="match status" value="1"/>
</dbReference>
<dbReference type="Pfam" id="PF00149">
    <property type="entry name" value="Metallophos"/>
    <property type="match status" value="1"/>
</dbReference>
<reference evidence="2" key="1">
    <citation type="submission" date="2018-05" db="EMBL/GenBank/DDBJ databases">
        <authorList>
            <person name="Lanie J.A."/>
            <person name="Ng W.-L."/>
            <person name="Kazmierczak K.M."/>
            <person name="Andrzejewski T.M."/>
            <person name="Davidsen T.M."/>
            <person name="Wayne K.J."/>
            <person name="Tettelin H."/>
            <person name="Glass J.I."/>
            <person name="Rusch D."/>
            <person name="Podicherti R."/>
            <person name="Tsui H.-C.T."/>
            <person name="Winkler M.E."/>
        </authorList>
    </citation>
    <scope>NUCLEOTIDE SEQUENCE</scope>
</reference>
<proteinExistence type="predicted"/>
<dbReference type="InterPro" id="IPR029052">
    <property type="entry name" value="Metallo-depent_PP-like"/>
</dbReference>
<dbReference type="PANTHER" id="PTHR30337">
    <property type="entry name" value="COMPONENT OF ATP-DEPENDENT DSDNA EXONUCLEASE"/>
    <property type="match status" value="1"/>
</dbReference>
<evidence type="ECO:0000259" key="1">
    <source>
        <dbReference type="Pfam" id="PF00149"/>
    </source>
</evidence>